<evidence type="ECO:0000313" key="10">
    <source>
        <dbReference type="Proteomes" id="UP000542742"/>
    </source>
</evidence>
<accession>A0A7W7G5J1</accession>
<dbReference type="InterPro" id="IPR023828">
    <property type="entry name" value="Peptidase_S8_Ser-AS"/>
</dbReference>
<dbReference type="GO" id="GO:0005975">
    <property type="term" value="P:carbohydrate metabolic process"/>
    <property type="evidence" value="ECO:0007669"/>
    <property type="project" value="UniProtKB-ARBA"/>
</dbReference>
<dbReference type="PRINTS" id="PR00723">
    <property type="entry name" value="SUBTILISIN"/>
</dbReference>
<dbReference type="Gene3D" id="2.60.40.10">
    <property type="entry name" value="Immunoglobulins"/>
    <property type="match status" value="1"/>
</dbReference>
<evidence type="ECO:0000256" key="6">
    <source>
        <dbReference type="PROSITE-ProRule" id="PRU01240"/>
    </source>
</evidence>
<keyword evidence="2 6" id="KW-0645">Protease</keyword>
<dbReference type="AlphaFoldDB" id="A0A7W7G5J1"/>
<feature type="domain" description="Peptidase S8/S53" evidence="8">
    <location>
        <begin position="214"/>
        <end position="470"/>
    </location>
</feature>
<dbReference type="InterPro" id="IPR036852">
    <property type="entry name" value="Peptidase_S8/S53_dom_sf"/>
</dbReference>
<organism evidence="9 10">
    <name type="scientific">Paractinoplanes abujensis</name>
    <dbReference type="NCBI Taxonomy" id="882441"/>
    <lineage>
        <taxon>Bacteria</taxon>
        <taxon>Bacillati</taxon>
        <taxon>Actinomycetota</taxon>
        <taxon>Actinomycetes</taxon>
        <taxon>Micromonosporales</taxon>
        <taxon>Micromonosporaceae</taxon>
        <taxon>Paractinoplanes</taxon>
    </lineage>
</organism>
<dbReference type="InterPro" id="IPR015500">
    <property type="entry name" value="Peptidase_S8_subtilisin-rel"/>
</dbReference>
<dbReference type="PANTHER" id="PTHR43806">
    <property type="entry name" value="PEPTIDASE S8"/>
    <property type="match status" value="1"/>
</dbReference>
<dbReference type="RefSeq" id="WP_239093477.1">
    <property type="nucleotide sequence ID" value="NZ_BOMC01000071.1"/>
</dbReference>
<dbReference type="Gene3D" id="3.40.50.200">
    <property type="entry name" value="Peptidase S8/S53 domain"/>
    <property type="match status" value="1"/>
</dbReference>
<keyword evidence="7" id="KW-0732">Signal</keyword>
<evidence type="ECO:0000259" key="8">
    <source>
        <dbReference type="Pfam" id="PF00082"/>
    </source>
</evidence>
<evidence type="ECO:0000256" key="2">
    <source>
        <dbReference type="ARBA" id="ARBA00022670"/>
    </source>
</evidence>
<dbReference type="PROSITE" id="PS51892">
    <property type="entry name" value="SUBTILASE"/>
    <property type="match status" value="1"/>
</dbReference>
<dbReference type="EMBL" id="JACHMF010000001">
    <property type="protein sequence ID" value="MBB4694961.1"/>
    <property type="molecule type" value="Genomic_DNA"/>
</dbReference>
<feature type="active site" description="Charge relay system" evidence="5 6">
    <location>
        <position position="255"/>
    </location>
</feature>
<feature type="chain" id="PRO_5031281692" evidence="7">
    <location>
        <begin position="33"/>
        <end position="1174"/>
    </location>
</feature>
<dbReference type="Proteomes" id="UP000542742">
    <property type="component" value="Unassembled WGS sequence"/>
</dbReference>
<keyword evidence="3 6" id="KW-0378">Hydrolase</keyword>
<name>A0A7W7G5J1_9ACTN</name>
<comment type="similarity">
    <text evidence="1 6">Belongs to the peptidase S8 family.</text>
</comment>
<evidence type="ECO:0000256" key="3">
    <source>
        <dbReference type="ARBA" id="ARBA00022801"/>
    </source>
</evidence>
<feature type="active site" description="Charge relay system" evidence="5 6">
    <location>
        <position position="223"/>
    </location>
</feature>
<protein>
    <submittedName>
        <fullName evidence="9">Subtilisin family serine protease</fullName>
    </submittedName>
</protein>
<dbReference type="SUPFAM" id="SSF52743">
    <property type="entry name" value="Subtilisin-like"/>
    <property type="match status" value="1"/>
</dbReference>
<reference evidence="9 10" key="1">
    <citation type="submission" date="2020-08" db="EMBL/GenBank/DDBJ databases">
        <title>Sequencing the genomes of 1000 actinobacteria strains.</title>
        <authorList>
            <person name="Klenk H.-P."/>
        </authorList>
    </citation>
    <scope>NUCLEOTIDE SEQUENCE [LARGE SCALE GENOMIC DNA]</scope>
    <source>
        <strain evidence="9 10">DSM 45518</strain>
    </source>
</reference>
<dbReference type="InterPro" id="IPR000209">
    <property type="entry name" value="Peptidase_S8/S53_dom"/>
</dbReference>
<evidence type="ECO:0000313" key="9">
    <source>
        <dbReference type="EMBL" id="MBB4694961.1"/>
    </source>
</evidence>
<gene>
    <name evidence="9" type="ORF">BKA14_005109</name>
</gene>
<dbReference type="GO" id="GO:0004252">
    <property type="term" value="F:serine-type endopeptidase activity"/>
    <property type="evidence" value="ECO:0007669"/>
    <property type="project" value="UniProtKB-UniRule"/>
</dbReference>
<evidence type="ECO:0000256" key="1">
    <source>
        <dbReference type="ARBA" id="ARBA00011073"/>
    </source>
</evidence>
<evidence type="ECO:0000256" key="7">
    <source>
        <dbReference type="SAM" id="SignalP"/>
    </source>
</evidence>
<evidence type="ECO:0000256" key="4">
    <source>
        <dbReference type="ARBA" id="ARBA00022825"/>
    </source>
</evidence>
<dbReference type="PROSITE" id="PS00138">
    <property type="entry name" value="SUBTILASE_SER"/>
    <property type="match status" value="1"/>
</dbReference>
<dbReference type="InterPro" id="IPR013783">
    <property type="entry name" value="Ig-like_fold"/>
</dbReference>
<keyword evidence="10" id="KW-1185">Reference proteome</keyword>
<dbReference type="GO" id="GO:0006508">
    <property type="term" value="P:proteolysis"/>
    <property type="evidence" value="ECO:0007669"/>
    <property type="project" value="UniProtKB-KW"/>
</dbReference>
<keyword evidence="4 6" id="KW-0720">Serine protease</keyword>
<sequence>MSRSKRLTGVLTAGLLIGAGAAAVSPPGPAAAAPAPSPAARSITLITGDVVQLVPAGDGRVAASVRPAPGRERMSFTTVETRDGVRVVPADAVPLLAAGRVDAELFDVQRLVDQGYGDAARDTLPLIVRSARGADTARTLGAPAGTALPSIGAVAVRADKDSLAAFWRTQAGAASAARTATTDRIWLDGRVTPVLDRSTAQIGAPEAWKAGLDGTGVTVAVLDTGADQNHPDLAGRVTEARDFSGSPDTADHFGHGTHVAATVAGSGAGSGGTRKGVAPGAKLLIGKVLDDSGTGYESGIIAGMEWAAGAGAKVVNMSLGGSATDGTDPMSAAVDELSASTGALFVVAAGNEGTDYAVGTPGAAPSALTVGAVDRDNQLAGFSSRGPRPGDEGLKPEITAPGVGIVAARAAGTAMGEPVDELYTAANGTSMATPHVAGAAAVVAQQHPDWSGPQIKNALVSTAVTTAGTPVYGQGSGRVDVARAVRQNVSGTGIADFGLHALGDPAVTRKVTYTNTGAAPVTLTLRSSLPQITVAPATVSVPAGGSAEATLGWNLPAVEPGQLDGWLTATAPGGVQVTTALGGTLDKRRHLVTFKAVGRDGRPAPVPVLQAFGDDRRFDILNFLMTGETKTFQVAEGDYLVDATIPSGGPQDEQDNLVTIPELKVDRDLTVVLDARTAKPIRIVTPKPAEQRTVESYYVRRMTGSGRGIINGFMNFSAVQKINVTPTAKLRRGSYEFSSRWQLVAPLVQASIPGVTGELDINLCVNSPAYEGTRRFGLVKGLGGNVRGQAVVLESDNADEAARAAAAAGAAIALVAVPADTSAWQPWDPSAETRLPIPVALVAHDDGQRILARAAAAGASISLTLTTNSPYLYDVFQVSRGQVPNGIVHQVTAANSRRISSRYAHNGGFDWVREQRFGWRPYQEYSWNDTQRDVRTPTVREEWVSTGDSVWQHQVHHEFPWNNMGGALQGGIVEDPVSYARAGSSSESWYAPVVRPATPSGHTSTRTGNTLQLRVASFVDSTDRHYLVTDSGAELSRNGRVVADLPNGWQDVTVPAGNATYRLDMATARGGDDWLYGTSTSTSWTFKSGSGGTLPLLQVSYGISALDLLTVRVPGARQVSVATSADDGRSWKPALMLGSVVLVPPGRGPVSLRVAASDESGNSVEQTVIRAYGR</sequence>
<feature type="signal peptide" evidence="7">
    <location>
        <begin position="1"/>
        <end position="32"/>
    </location>
</feature>
<evidence type="ECO:0000256" key="5">
    <source>
        <dbReference type="PIRSR" id="PIRSR615500-1"/>
    </source>
</evidence>
<feature type="active site" description="Charge relay system" evidence="5 6">
    <location>
        <position position="430"/>
    </location>
</feature>
<comment type="caution">
    <text evidence="9">The sequence shown here is derived from an EMBL/GenBank/DDBJ whole genome shotgun (WGS) entry which is preliminary data.</text>
</comment>
<proteinExistence type="inferred from homology"/>
<dbReference type="Pfam" id="PF00082">
    <property type="entry name" value="Peptidase_S8"/>
    <property type="match status" value="1"/>
</dbReference>
<dbReference type="PANTHER" id="PTHR43806:SF65">
    <property type="entry name" value="SERINE PROTEASE APRX"/>
    <property type="match status" value="1"/>
</dbReference>
<dbReference type="InterPro" id="IPR050131">
    <property type="entry name" value="Peptidase_S8_subtilisin-like"/>
</dbReference>